<dbReference type="SMR" id="A0A5M7BJY5"/>
<dbReference type="PROSITE" id="PS50943">
    <property type="entry name" value="HTH_CROC1"/>
    <property type="match status" value="1"/>
</dbReference>
<reference evidence="2 3" key="1">
    <citation type="submission" date="2019-09" db="EMBL/GenBank/DDBJ databases">
        <title>Draft genome sequence of the thermophilic Saccharopolyspora hirsuta VKM Ac-666T.</title>
        <authorList>
            <person name="Lobastova T.G."/>
            <person name="Fokina V."/>
            <person name="Bragin E.Y."/>
            <person name="Shtratnikova V.Y."/>
            <person name="Starodumova I.P."/>
            <person name="Tarlachkov S.V."/>
            <person name="Donova M.V."/>
        </authorList>
    </citation>
    <scope>NUCLEOTIDE SEQUENCE [LARGE SCALE GENOMIC DNA]</scope>
    <source>
        <strain evidence="2 3">VKM Ac-666</strain>
    </source>
</reference>
<sequence>MASTSSGSPRLRALGAELREYREQAGLTVRAVAQKLGGHHSKYARIETGERAASPEEVAAMLATYGVSEEERERLAEMARDDRPDWLSTSKTGARKELTTLIEFERTATRIIDVATGVIPGLLQTSDYARAIMQGLPPDEVETMVLMRVGRREILTSKNAPEFVAFIAEAALNERIGGAAVMAEQLRHLVKMAEWPNVEVRVLPAGAERWHPAHMGAFIVFEFPKATPIVHLEHYRSSVSLHNVGIARAYLEAVTSLRELTMSPHDSVRLIAECADKLEATT</sequence>
<protein>
    <submittedName>
        <fullName evidence="2">Helix-turn-helix domain-containing protein</fullName>
    </submittedName>
</protein>
<name>A0A5M7BJY5_SACHI</name>
<dbReference type="RefSeq" id="WP_150069444.1">
    <property type="nucleotide sequence ID" value="NZ_JBEPDJ010000012.1"/>
</dbReference>
<dbReference type="InterPro" id="IPR001387">
    <property type="entry name" value="Cro/C1-type_HTH"/>
</dbReference>
<evidence type="ECO:0000259" key="1">
    <source>
        <dbReference type="PROSITE" id="PS50943"/>
    </source>
</evidence>
<evidence type="ECO:0000313" key="2">
    <source>
        <dbReference type="EMBL" id="KAA5829160.1"/>
    </source>
</evidence>
<dbReference type="AlphaFoldDB" id="A0A5M7BJY5"/>
<evidence type="ECO:0000313" key="3">
    <source>
        <dbReference type="Proteomes" id="UP000323946"/>
    </source>
</evidence>
<comment type="caution">
    <text evidence="2">The sequence shown here is derived from an EMBL/GenBank/DDBJ whole genome shotgun (WGS) entry which is preliminary data.</text>
</comment>
<feature type="domain" description="HTH cro/C1-type" evidence="1">
    <location>
        <begin position="18"/>
        <end position="72"/>
    </location>
</feature>
<keyword evidence="3" id="KW-1185">Reference proteome</keyword>
<proteinExistence type="predicted"/>
<dbReference type="Proteomes" id="UP000323946">
    <property type="component" value="Unassembled WGS sequence"/>
</dbReference>
<gene>
    <name evidence="2" type="ORF">F1721_26185</name>
</gene>
<dbReference type="InterPro" id="IPR010982">
    <property type="entry name" value="Lambda_DNA-bd_dom_sf"/>
</dbReference>
<dbReference type="GO" id="GO:0003677">
    <property type="term" value="F:DNA binding"/>
    <property type="evidence" value="ECO:0007669"/>
    <property type="project" value="InterPro"/>
</dbReference>
<dbReference type="SMART" id="SM00530">
    <property type="entry name" value="HTH_XRE"/>
    <property type="match status" value="1"/>
</dbReference>
<dbReference type="InterPro" id="IPR043917">
    <property type="entry name" value="DUF5753"/>
</dbReference>
<accession>A0A5M7BJY5</accession>
<dbReference type="OrthoDB" id="3672921at2"/>
<dbReference type="SUPFAM" id="SSF47413">
    <property type="entry name" value="lambda repressor-like DNA-binding domains"/>
    <property type="match status" value="1"/>
</dbReference>
<dbReference type="Gene3D" id="1.10.260.40">
    <property type="entry name" value="lambda repressor-like DNA-binding domains"/>
    <property type="match status" value="1"/>
</dbReference>
<dbReference type="EMBL" id="VWPH01000013">
    <property type="protein sequence ID" value="KAA5829160.1"/>
    <property type="molecule type" value="Genomic_DNA"/>
</dbReference>
<dbReference type="CDD" id="cd00093">
    <property type="entry name" value="HTH_XRE"/>
    <property type="match status" value="1"/>
</dbReference>
<organism evidence="2 3">
    <name type="scientific">Saccharopolyspora hirsuta</name>
    <dbReference type="NCBI Taxonomy" id="1837"/>
    <lineage>
        <taxon>Bacteria</taxon>
        <taxon>Bacillati</taxon>
        <taxon>Actinomycetota</taxon>
        <taxon>Actinomycetes</taxon>
        <taxon>Pseudonocardiales</taxon>
        <taxon>Pseudonocardiaceae</taxon>
        <taxon>Saccharopolyspora</taxon>
    </lineage>
</organism>
<dbReference type="Pfam" id="PF19054">
    <property type="entry name" value="DUF5753"/>
    <property type="match status" value="1"/>
</dbReference>
<dbReference type="Pfam" id="PF13560">
    <property type="entry name" value="HTH_31"/>
    <property type="match status" value="1"/>
</dbReference>